<dbReference type="Pfam" id="PF05977">
    <property type="entry name" value="MFS_3"/>
    <property type="match status" value="1"/>
</dbReference>
<dbReference type="InterPro" id="IPR010290">
    <property type="entry name" value="TM_effector"/>
</dbReference>
<name>A0AAU8DIZ8_9ACTN</name>
<feature type="transmembrane region" description="Helical" evidence="7">
    <location>
        <begin position="80"/>
        <end position="101"/>
    </location>
</feature>
<feature type="transmembrane region" description="Helical" evidence="7">
    <location>
        <begin position="360"/>
        <end position="379"/>
    </location>
</feature>
<dbReference type="PANTHER" id="PTHR23513:SF6">
    <property type="entry name" value="MAJOR FACILITATOR SUPERFAMILY ASSOCIATED DOMAIN-CONTAINING PROTEIN"/>
    <property type="match status" value="1"/>
</dbReference>
<sequence>MRSMRAAGALSYPAFVRFWIADAVSNLGTFTSTLAIQLLLIETLHADQTEIGLVRAAQWLPSLMFGLLVGVLIDRMRRRTVLIAADAAAGIVTALIAVLALTGALTVGLLVAAVFAVGIAMLFSTAARQSFLPDLVPVPVLPAASARLEQTWTAAQSAGPLVGGALVRFLSAPIAVLVDAMSWVISAVVLIRVRVSEHPPAPVAGRSVVRELREGAGWLYRHPTLKWYAVSLHLWFFFNSAVNTVLIYFATTELRQSALAVGFALACAGITGFVAAGLSPRLGARFGVGTMCAVADWLTPLGYLLVVFAVPGPAAIWWLVAGQAVFGFGLGLKGPLETSYRNAVAPERLRGRMNGCMRTFNWGAIAVSAPLAGWAAATWGNRPTIGVAIGGLALAALLLTLSPFRAAVLPPEQLPGVTPAQ</sequence>
<feature type="domain" description="Major facilitator superfamily (MFS) profile" evidence="8">
    <location>
        <begin position="14"/>
        <end position="408"/>
    </location>
</feature>
<dbReference type="Gene3D" id="1.20.1250.20">
    <property type="entry name" value="MFS general substrate transporter like domains"/>
    <property type="match status" value="1"/>
</dbReference>
<feature type="transmembrane region" description="Helical" evidence="7">
    <location>
        <begin position="385"/>
        <end position="404"/>
    </location>
</feature>
<feature type="transmembrane region" description="Helical" evidence="7">
    <location>
        <begin position="53"/>
        <end position="73"/>
    </location>
</feature>
<feature type="transmembrane region" description="Helical" evidence="7">
    <location>
        <begin position="227"/>
        <end position="251"/>
    </location>
</feature>
<comment type="subcellular location">
    <subcellularLocation>
        <location evidence="1">Cell membrane</location>
        <topology evidence="1">Multi-pass membrane protein</topology>
    </subcellularLocation>
</comment>
<dbReference type="GO" id="GO:0022857">
    <property type="term" value="F:transmembrane transporter activity"/>
    <property type="evidence" value="ECO:0007669"/>
    <property type="project" value="InterPro"/>
</dbReference>
<evidence type="ECO:0000256" key="3">
    <source>
        <dbReference type="ARBA" id="ARBA00022475"/>
    </source>
</evidence>
<proteinExistence type="predicted"/>
<feature type="transmembrane region" description="Helical" evidence="7">
    <location>
        <begin position="20"/>
        <end position="41"/>
    </location>
</feature>
<keyword evidence="2" id="KW-0813">Transport</keyword>
<evidence type="ECO:0000256" key="7">
    <source>
        <dbReference type="SAM" id="Phobius"/>
    </source>
</evidence>
<keyword evidence="3" id="KW-1003">Cell membrane</keyword>
<reference evidence="9" key="1">
    <citation type="submission" date="2024-05" db="EMBL/GenBank/DDBJ databases">
        <authorList>
            <person name="Cai S.Y."/>
            <person name="Jin L.M."/>
            <person name="Li H.R."/>
        </authorList>
    </citation>
    <scope>NUCLEOTIDE SEQUENCE</scope>
    <source>
        <strain evidence="9">A5-74</strain>
    </source>
</reference>
<dbReference type="InterPro" id="IPR020846">
    <property type="entry name" value="MFS_dom"/>
</dbReference>
<dbReference type="CDD" id="cd06173">
    <property type="entry name" value="MFS_MefA_like"/>
    <property type="match status" value="1"/>
</dbReference>
<dbReference type="InterPro" id="IPR036259">
    <property type="entry name" value="MFS_trans_sf"/>
</dbReference>
<dbReference type="PANTHER" id="PTHR23513">
    <property type="entry name" value="INTEGRAL MEMBRANE EFFLUX PROTEIN-RELATED"/>
    <property type="match status" value="1"/>
</dbReference>
<evidence type="ECO:0000259" key="8">
    <source>
        <dbReference type="PROSITE" id="PS50850"/>
    </source>
</evidence>
<dbReference type="GO" id="GO:0005886">
    <property type="term" value="C:plasma membrane"/>
    <property type="evidence" value="ECO:0007669"/>
    <property type="project" value="UniProtKB-SubCell"/>
</dbReference>
<dbReference type="EMBL" id="CP159218">
    <property type="protein sequence ID" value="XCG62138.1"/>
    <property type="molecule type" value="Genomic_DNA"/>
</dbReference>
<feature type="transmembrane region" description="Helical" evidence="7">
    <location>
        <begin position="107"/>
        <end position="127"/>
    </location>
</feature>
<gene>
    <name evidence="9" type="ORF">ABLG96_12715</name>
</gene>
<evidence type="ECO:0000313" key="9">
    <source>
        <dbReference type="EMBL" id="XCG62138.1"/>
    </source>
</evidence>
<feature type="transmembrane region" description="Helical" evidence="7">
    <location>
        <begin position="257"/>
        <end position="279"/>
    </location>
</feature>
<dbReference type="PROSITE" id="PS50850">
    <property type="entry name" value="MFS"/>
    <property type="match status" value="1"/>
</dbReference>
<evidence type="ECO:0000256" key="4">
    <source>
        <dbReference type="ARBA" id="ARBA00022692"/>
    </source>
</evidence>
<dbReference type="SUPFAM" id="SSF103473">
    <property type="entry name" value="MFS general substrate transporter"/>
    <property type="match status" value="1"/>
</dbReference>
<dbReference type="AlphaFoldDB" id="A0AAU8DIZ8"/>
<protein>
    <submittedName>
        <fullName evidence="9">MFS transporter</fullName>
    </submittedName>
</protein>
<evidence type="ECO:0000256" key="6">
    <source>
        <dbReference type="ARBA" id="ARBA00023136"/>
    </source>
</evidence>
<evidence type="ECO:0000256" key="1">
    <source>
        <dbReference type="ARBA" id="ARBA00004651"/>
    </source>
</evidence>
<keyword evidence="4 7" id="KW-0812">Transmembrane</keyword>
<accession>A0AAU8DIZ8</accession>
<evidence type="ECO:0000256" key="5">
    <source>
        <dbReference type="ARBA" id="ARBA00022989"/>
    </source>
</evidence>
<evidence type="ECO:0000256" key="2">
    <source>
        <dbReference type="ARBA" id="ARBA00022448"/>
    </source>
</evidence>
<dbReference type="RefSeq" id="WP_353647753.1">
    <property type="nucleotide sequence ID" value="NZ_CP159218.1"/>
</dbReference>
<keyword evidence="5 7" id="KW-1133">Transmembrane helix</keyword>
<organism evidence="9">
    <name type="scientific">Nakamurella sp. A5-74</name>
    <dbReference type="NCBI Taxonomy" id="3158264"/>
    <lineage>
        <taxon>Bacteria</taxon>
        <taxon>Bacillati</taxon>
        <taxon>Actinomycetota</taxon>
        <taxon>Actinomycetes</taxon>
        <taxon>Nakamurellales</taxon>
        <taxon>Nakamurellaceae</taxon>
        <taxon>Nakamurella</taxon>
    </lineage>
</organism>
<keyword evidence="6 7" id="KW-0472">Membrane</keyword>